<evidence type="ECO:0000313" key="4">
    <source>
        <dbReference type="WBParaSite" id="HCON_00057420-00001"/>
    </source>
</evidence>
<accession>A0A7I4Y744</accession>
<name>A0A7I4Y744_HAECO</name>
<feature type="chain" id="PRO_5029881105" evidence="2">
    <location>
        <begin position="16"/>
        <end position="253"/>
    </location>
</feature>
<dbReference type="AlphaFoldDB" id="A0A7I4Y744"/>
<feature type="signal peptide" evidence="2">
    <location>
        <begin position="1"/>
        <end position="15"/>
    </location>
</feature>
<dbReference type="Proteomes" id="UP000025227">
    <property type="component" value="Unplaced"/>
</dbReference>
<reference evidence="4" key="1">
    <citation type="submission" date="2020-12" db="UniProtKB">
        <authorList>
            <consortium name="WormBaseParasite"/>
        </authorList>
    </citation>
    <scope>IDENTIFICATION</scope>
    <source>
        <strain evidence="4">MHco3</strain>
    </source>
</reference>
<sequence length="253" mass="29461">MLLFLVTILYYHVVADKDPCTFINENYCFYFGQMPCYMKICECELRNCTDTNDCLLSPWCHPSGKLIKTNETFTAIDLGCDSLKNNCMTQSQYHGYCLLYRRSCPKSEEVEKKLDSKTPKNSRKDCEKWKRKCAAKYRKHFACRQYKKKCGPLNFPIGKNSTDDGSLEKSEGMVKDNNEKRNPNPKNTQKDCAKWKRKCAAKYPKHFACIQYKEKCGPIDFPIGNKTTGEGSSRRFNEWIDDDNEEDNNEVKK</sequence>
<dbReference type="OMA" id="HFACRQY"/>
<dbReference type="WBParaSite" id="HCON_00057420-00001">
    <property type="protein sequence ID" value="HCON_00057420-00001"/>
    <property type="gene ID" value="HCON_00057420"/>
</dbReference>
<organism evidence="3 4">
    <name type="scientific">Haemonchus contortus</name>
    <name type="common">Barber pole worm</name>
    <dbReference type="NCBI Taxonomy" id="6289"/>
    <lineage>
        <taxon>Eukaryota</taxon>
        <taxon>Metazoa</taxon>
        <taxon>Ecdysozoa</taxon>
        <taxon>Nematoda</taxon>
        <taxon>Chromadorea</taxon>
        <taxon>Rhabditida</taxon>
        <taxon>Rhabditina</taxon>
        <taxon>Rhabditomorpha</taxon>
        <taxon>Strongyloidea</taxon>
        <taxon>Trichostrongylidae</taxon>
        <taxon>Haemonchus</taxon>
    </lineage>
</organism>
<keyword evidence="3" id="KW-1185">Reference proteome</keyword>
<dbReference type="OrthoDB" id="5858225at2759"/>
<keyword evidence="2" id="KW-0732">Signal</keyword>
<feature type="region of interest" description="Disordered" evidence="1">
    <location>
        <begin position="222"/>
        <end position="253"/>
    </location>
</feature>
<evidence type="ECO:0000313" key="3">
    <source>
        <dbReference type="Proteomes" id="UP000025227"/>
    </source>
</evidence>
<feature type="compositionally biased region" description="Acidic residues" evidence="1">
    <location>
        <begin position="239"/>
        <end position="253"/>
    </location>
</feature>
<evidence type="ECO:0000256" key="2">
    <source>
        <dbReference type="SAM" id="SignalP"/>
    </source>
</evidence>
<feature type="compositionally biased region" description="Basic and acidic residues" evidence="1">
    <location>
        <begin position="166"/>
        <end position="190"/>
    </location>
</feature>
<feature type="region of interest" description="Disordered" evidence="1">
    <location>
        <begin position="161"/>
        <end position="190"/>
    </location>
</feature>
<proteinExistence type="predicted"/>
<evidence type="ECO:0000256" key="1">
    <source>
        <dbReference type="SAM" id="MobiDB-lite"/>
    </source>
</evidence>
<protein>
    <submittedName>
        <fullName evidence="4">Uncharacterized protein</fullName>
    </submittedName>
</protein>